<evidence type="ECO:0000313" key="2">
    <source>
        <dbReference type="Proteomes" id="UP000660862"/>
    </source>
</evidence>
<evidence type="ECO:0008006" key="3">
    <source>
        <dbReference type="Google" id="ProtNLM"/>
    </source>
</evidence>
<evidence type="ECO:0000313" key="1">
    <source>
        <dbReference type="EMBL" id="GGG91304.1"/>
    </source>
</evidence>
<reference evidence="1" key="1">
    <citation type="journal article" date="2014" name="Int. J. Syst. Evol. Microbiol.">
        <title>Complete genome sequence of Corynebacterium casei LMG S-19264T (=DSM 44701T), isolated from a smear-ripened cheese.</title>
        <authorList>
            <consortium name="US DOE Joint Genome Institute (JGI-PGF)"/>
            <person name="Walter F."/>
            <person name="Albersmeier A."/>
            <person name="Kalinowski J."/>
            <person name="Ruckert C."/>
        </authorList>
    </citation>
    <scope>NUCLEOTIDE SEQUENCE</scope>
    <source>
        <strain evidence="1">CGMCC 1.12195</strain>
    </source>
</reference>
<name>A0A917HUK5_9SPHI</name>
<dbReference type="InterPro" id="IPR036378">
    <property type="entry name" value="FAS1_dom_sf"/>
</dbReference>
<dbReference type="Proteomes" id="UP000660862">
    <property type="component" value="Unassembled WGS sequence"/>
</dbReference>
<organism evidence="1 2">
    <name type="scientific">Parapedobacter pyrenivorans</name>
    <dbReference type="NCBI Taxonomy" id="1305674"/>
    <lineage>
        <taxon>Bacteria</taxon>
        <taxon>Pseudomonadati</taxon>
        <taxon>Bacteroidota</taxon>
        <taxon>Sphingobacteriia</taxon>
        <taxon>Sphingobacteriales</taxon>
        <taxon>Sphingobacteriaceae</taxon>
        <taxon>Parapedobacter</taxon>
    </lineage>
</organism>
<comment type="caution">
    <text evidence="1">The sequence shown here is derived from an EMBL/GenBank/DDBJ whole genome shotgun (WGS) entry which is preliminary data.</text>
</comment>
<accession>A0A917HUK5</accession>
<dbReference type="AlphaFoldDB" id="A0A917HUK5"/>
<reference evidence="1" key="2">
    <citation type="submission" date="2020-09" db="EMBL/GenBank/DDBJ databases">
        <authorList>
            <person name="Sun Q."/>
            <person name="Zhou Y."/>
        </authorList>
    </citation>
    <scope>NUCLEOTIDE SEQUENCE</scope>
    <source>
        <strain evidence="1">CGMCC 1.12195</strain>
    </source>
</reference>
<proteinExistence type="predicted"/>
<gene>
    <name evidence="1" type="ORF">GCM10007415_27370</name>
</gene>
<protein>
    <recommendedName>
        <fullName evidence="3">Fasciclin domain-containing protein</fullName>
    </recommendedName>
</protein>
<dbReference type="EMBL" id="BMER01000002">
    <property type="protein sequence ID" value="GGG91304.1"/>
    <property type="molecule type" value="Genomic_DNA"/>
</dbReference>
<sequence>MAWLSACKQDDYYTDGGLANPYFDGSIMAYLDAHPRQLDTIAEIVRLAGLEEFFNTEEFTFFAPQDEEIKRLIGEADYQGDDPILQISGANKQLYNLGLDTIQTLADVDSTIWRKYLERYMFHGKKLLKDYPQVDYDVFNTFGGQNYFAYNNTVSNIGVVFHDAVTDEGKPTETRLKYMGYRQLHISFIQNISDPDPASSIAQPVASSDIQPNNGAVHVLNFNISSGFGFNQFEVIQDIIQSKR</sequence>
<keyword evidence="2" id="KW-1185">Reference proteome</keyword>
<dbReference type="SUPFAM" id="SSF82153">
    <property type="entry name" value="FAS1 domain"/>
    <property type="match status" value="1"/>
</dbReference>
<dbReference type="Gene3D" id="2.30.180.10">
    <property type="entry name" value="FAS1 domain"/>
    <property type="match status" value="1"/>
</dbReference>